<feature type="domain" description="HD" evidence="1">
    <location>
        <begin position="24"/>
        <end position="123"/>
    </location>
</feature>
<proteinExistence type="predicted"/>
<dbReference type="EMBL" id="LCIB01000038">
    <property type="protein sequence ID" value="KKT45866.1"/>
    <property type="molecule type" value="Genomic_DNA"/>
</dbReference>
<organism evidence="2 3">
    <name type="scientific">Candidatus Gottesmanbacteria bacterium GW2011_GWA2_44_17</name>
    <dbReference type="NCBI Taxonomy" id="1618444"/>
    <lineage>
        <taxon>Bacteria</taxon>
        <taxon>Candidatus Gottesmaniibacteriota</taxon>
    </lineage>
</organism>
<dbReference type="Proteomes" id="UP000034063">
    <property type="component" value="Unassembled WGS sequence"/>
</dbReference>
<dbReference type="AlphaFoldDB" id="A0A0G1HEV5"/>
<evidence type="ECO:0000313" key="3">
    <source>
        <dbReference type="Proteomes" id="UP000034063"/>
    </source>
</evidence>
<dbReference type="SUPFAM" id="SSF109604">
    <property type="entry name" value="HD-domain/PDEase-like"/>
    <property type="match status" value="1"/>
</dbReference>
<evidence type="ECO:0000313" key="2">
    <source>
        <dbReference type="EMBL" id="KKT45866.1"/>
    </source>
</evidence>
<evidence type="ECO:0000259" key="1">
    <source>
        <dbReference type="Pfam" id="PF01966"/>
    </source>
</evidence>
<dbReference type="NCBIfam" id="TIGR00277">
    <property type="entry name" value="HDIG"/>
    <property type="match status" value="1"/>
</dbReference>
<dbReference type="Pfam" id="PF01966">
    <property type="entry name" value="HD"/>
    <property type="match status" value="1"/>
</dbReference>
<protein>
    <recommendedName>
        <fullName evidence="1">HD domain-containing protein</fullName>
    </recommendedName>
</protein>
<sequence length="181" mass="21172">MIPDEKTVKRMWDKYHLPLDKKIHCEMVRKVVLYIARKINEKNFDYRVNEHLLIASALLHDIDKNIDKLPGECHPDAGVRILKLEGMDEVAEMIRTHPLHMICDSNQAFWTIEQKILFLADKMTKQNIIGLEKRFGLWRSEDDDDASHRILDASYPKVVALRDEILQLAGITEEELILLMK</sequence>
<dbReference type="Gene3D" id="1.10.3210.10">
    <property type="entry name" value="Hypothetical protein af1432"/>
    <property type="match status" value="1"/>
</dbReference>
<dbReference type="InterPro" id="IPR006675">
    <property type="entry name" value="HDIG_dom"/>
</dbReference>
<dbReference type="InterPro" id="IPR003607">
    <property type="entry name" value="HD/PDEase_dom"/>
</dbReference>
<comment type="caution">
    <text evidence="2">The sequence shown here is derived from an EMBL/GenBank/DDBJ whole genome shotgun (WGS) entry which is preliminary data.</text>
</comment>
<dbReference type="CDD" id="cd00077">
    <property type="entry name" value="HDc"/>
    <property type="match status" value="1"/>
</dbReference>
<gene>
    <name evidence="2" type="ORF">UW37_C0038G0003</name>
</gene>
<accession>A0A0G1HEV5</accession>
<reference evidence="2 3" key="1">
    <citation type="journal article" date="2015" name="Nature">
        <title>rRNA introns, odd ribosomes, and small enigmatic genomes across a large radiation of phyla.</title>
        <authorList>
            <person name="Brown C.T."/>
            <person name="Hug L.A."/>
            <person name="Thomas B.C."/>
            <person name="Sharon I."/>
            <person name="Castelle C.J."/>
            <person name="Singh A."/>
            <person name="Wilkins M.J."/>
            <person name="Williams K.H."/>
            <person name="Banfield J.F."/>
        </authorList>
    </citation>
    <scope>NUCLEOTIDE SEQUENCE [LARGE SCALE GENOMIC DNA]</scope>
</reference>
<name>A0A0G1HEV5_9BACT</name>
<dbReference type="InterPro" id="IPR006674">
    <property type="entry name" value="HD_domain"/>
</dbReference>